<protein>
    <recommendedName>
        <fullName evidence="1">Cytochrome c-552/4 domain-containing protein</fullName>
    </recommendedName>
</protein>
<evidence type="ECO:0000259" key="1">
    <source>
        <dbReference type="Pfam" id="PF13435"/>
    </source>
</evidence>
<dbReference type="EMBL" id="UOGE01000010">
    <property type="protein sequence ID" value="VAX16503.1"/>
    <property type="molecule type" value="Genomic_DNA"/>
</dbReference>
<name>A0A3B1BW34_9ZZZZ</name>
<dbReference type="Gene3D" id="1.10.1130.10">
    <property type="entry name" value="Flavocytochrome C3, Chain A"/>
    <property type="match status" value="1"/>
</dbReference>
<dbReference type="InterPro" id="IPR036280">
    <property type="entry name" value="Multihaem_cyt_sf"/>
</dbReference>
<dbReference type="InterPro" id="IPR023155">
    <property type="entry name" value="Cyt_c-552/4"/>
</dbReference>
<dbReference type="AlphaFoldDB" id="A0A3B1BW34"/>
<evidence type="ECO:0000313" key="2">
    <source>
        <dbReference type="EMBL" id="VAX16503.1"/>
    </source>
</evidence>
<organism evidence="2">
    <name type="scientific">hydrothermal vent metagenome</name>
    <dbReference type="NCBI Taxonomy" id="652676"/>
    <lineage>
        <taxon>unclassified sequences</taxon>
        <taxon>metagenomes</taxon>
        <taxon>ecological metagenomes</taxon>
    </lineage>
</organism>
<proteinExistence type="predicted"/>
<accession>A0A3B1BW34</accession>
<reference evidence="2" key="1">
    <citation type="submission" date="2018-06" db="EMBL/GenBank/DDBJ databases">
        <authorList>
            <person name="Zhirakovskaya E."/>
        </authorList>
    </citation>
    <scope>NUCLEOTIDE SEQUENCE</scope>
</reference>
<sequence length="371" mass="41721">MSAVWPITGWAADFSFEKHWELPIPLQGEAPASFSDLEKSLHPEDCGTCHEQQLADWEKSRHGRSMGPGVVGQLGKPWLDESTTELCLDCHAPLGEQRIFSKATGYGPNRHQDPKLTAKGLVCAACHVRGHKRFGPTPKGERIEDPPHGGFVEAPDFGNSEFCRPCHQFEPTDNRVDGKLLEDTYEQWKASRYAKEGVQCANCHMPGRRHLWKGIHDAEMVKKGLKIETERTGSKLRVTVVNSGVGHLFPTYVTPQVKVEAHVLEGDKIKVVGADYIGWFIELNLSGSRYDTRIPPDGKWETTFAIPEGVEKGFFQVTITVYPDEFYNRFFNSLANNPPQGVDIKKIKAALRETESSSYVLYKKSWRLGER</sequence>
<feature type="domain" description="Cytochrome c-552/4" evidence="1">
    <location>
        <begin position="46"/>
        <end position="127"/>
    </location>
</feature>
<dbReference type="SUPFAM" id="SSF48695">
    <property type="entry name" value="Multiheme cytochromes"/>
    <property type="match status" value="1"/>
</dbReference>
<dbReference type="Pfam" id="PF13435">
    <property type="entry name" value="Cytochrome_C554"/>
    <property type="match status" value="1"/>
</dbReference>
<gene>
    <name evidence="2" type="ORF">MNBD_NITROSPINAE02-190</name>
</gene>